<dbReference type="AlphaFoldDB" id="M0N2V6"/>
<name>M0N2V6_9EURY</name>
<feature type="region of interest" description="Disordered" evidence="1">
    <location>
        <begin position="39"/>
        <end position="103"/>
    </location>
</feature>
<organism evidence="2 3">
    <name type="scientific">Halococcus salifodinae DSM 8989</name>
    <dbReference type="NCBI Taxonomy" id="1227456"/>
    <lineage>
        <taxon>Archaea</taxon>
        <taxon>Methanobacteriati</taxon>
        <taxon>Methanobacteriota</taxon>
        <taxon>Stenosarchaea group</taxon>
        <taxon>Halobacteria</taxon>
        <taxon>Halobacteriales</taxon>
        <taxon>Halococcaceae</taxon>
        <taxon>Halococcus</taxon>
    </lineage>
</organism>
<reference evidence="2 3" key="1">
    <citation type="journal article" date="2014" name="PLoS Genet.">
        <title>Phylogenetically driven sequencing of extremely halophilic archaea reveals strategies for static and dynamic osmo-response.</title>
        <authorList>
            <person name="Becker E.A."/>
            <person name="Seitzer P.M."/>
            <person name="Tritt A."/>
            <person name="Larsen D."/>
            <person name="Krusor M."/>
            <person name="Yao A.I."/>
            <person name="Wu D."/>
            <person name="Madern D."/>
            <person name="Eisen J.A."/>
            <person name="Darling A.E."/>
            <person name="Facciotti M.T."/>
        </authorList>
    </citation>
    <scope>NUCLEOTIDE SEQUENCE [LARGE SCALE GENOMIC DNA]</scope>
    <source>
        <strain evidence="2 3">DSM 8989</strain>
    </source>
</reference>
<proteinExistence type="predicted"/>
<dbReference type="PATRIC" id="fig|1227456.3.peg.2578"/>
<sequence length="139" mass="14718">MSDQEPSSETLGRRAGEEIGQHLGGLAGRAVGELLTTGLAGVGVPTGSTGGAAADTTTGDRDDTTQQDVDEESETTEERTESDENDESDTGSGRPASRADLEAMSYRELQQLAKDVDVTANLAREEMEDRLVETLDLDE</sequence>
<comment type="caution">
    <text evidence="2">The sequence shown here is derived from an EMBL/GenBank/DDBJ whole genome shotgun (WGS) entry which is preliminary data.</text>
</comment>
<feature type="compositionally biased region" description="Acidic residues" evidence="1">
    <location>
        <begin position="68"/>
        <end position="89"/>
    </location>
</feature>
<feature type="compositionally biased region" description="Basic and acidic residues" evidence="1">
    <location>
        <begin position="11"/>
        <end position="20"/>
    </location>
</feature>
<keyword evidence="3" id="KW-1185">Reference proteome</keyword>
<dbReference type="OrthoDB" id="206276at2157"/>
<protein>
    <submittedName>
        <fullName evidence="2">Uncharacterized protein</fullName>
    </submittedName>
</protein>
<accession>M0N2V6</accession>
<evidence type="ECO:0000256" key="1">
    <source>
        <dbReference type="SAM" id="MobiDB-lite"/>
    </source>
</evidence>
<dbReference type="RefSeq" id="WP_005043844.1">
    <property type="nucleotide sequence ID" value="NZ_AOME01000069.1"/>
</dbReference>
<evidence type="ECO:0000313" key="3">
    <source>
        <dbReference type="Proteomes" id="UP000011625"/>
    </source>
</evidence>
<dbReference type="Proteomes" id="UP000011625">
    <property type="component" value="Unassembled WGS sequence"/>
</dbReference>
<gene>
    <name evidence="2" type="ORF">C450_12750</name>
</gene>
<dbReference type="EMBL" id="AOME01000069">
    <property type="protein sequence ID" value="EMA51005.1"/>
    <property type="molecule type" value="Genomic_DNA"/>
</dbReference>
<feature type="compositionally biased region" description="Polar residues" evidence="1">
    <location>
        <begin position="1"/>
        <end position="10"/>
    </location>
</feature>
<feature type="region of interest" description="Disordered" evidence="1">
    <location>
        <begin position="1"/>
        <end position="20"/>
    </location>
</feature>
<evidence type="ECO:0000313" key="2">
    <source>
        <dbReference type="EMBL" id="EMA51005.1"/>
    </source>
</evidence>